<evidence type="ECO:0000256" key="6">
    <source>
        <dbReference type="RuleBase" id="RU000416"/>
    </source>
</evidence>
<dbReference type="Pfam" id="PF00145">
    <property type="entry name" value="DNA_methylase"/>
    <property type="match status" value="1"/>
</dbReference>
<organism evidence="8 9">
    <name type="scientific">Bhargavaea beijingensis</name>
    <dbReference type="NCBI Taxonomy" id="426756"/>
    <lineage>
        <taxon>Bacteria</taxon>
        <taxon>Bacillati</taxon>
        <taxon>Bacillota</taxon>
        <taxon>Bacilli</taxon>
        <taxon>Bacillales</taxon>
        <taxon>Caryophanaceae</taxon>
        <taxon>Bhargavaea</taxon>
    </lineage>
</organism>
<dbReference type="Proteomes" id="UP000198823">
    <property type="component" value="Unassembled WGS sequence"/>
</dbReference>
<dbReference type="InterPro" id="IPR050390">
    <property type="entry name" value="C5-Methyltransferase"/>
</dbReference>
<dbReference type="Gene3D" id="3.40.50.150">
    <property type="entry name" value="Vaccinia Virus protein VP39"/>
    <property type="match status" value="1"/>
</dbReference>
<dbReference type="PANTHER" id="PTHR10629:SF52">
    <property type="entry name" value="DNA (CYTOSINE-5)-METHYLTRANSFERASE 1"/>
    <property type="match status" value="1"/>
</dbReference>
<dbReference type="EC" id="2.1.1.37" evidence="7"/>
<evidence type="ECO:0000256" key="1">
    <source>
        <dbReference type="ARBA" id="ARBA00022603"/>
    </source>
</evidence>
<keyword evidence="1 5" id="KW-0489">Methyltransferase</keyword>
<evidence type="ECO:0000256" key="4">
    <source>
        <dbReference type="ARBA" id="ARBA00022747"/>
    </source>
</evidence>
<dbReference type="SUPFAM" id="SSF53335">
    <property type="entry name" value="S-adenosyl-L-methionine-dependent methyltransferases"/>
    <property type="match status" value="1"/>
</dbReference>
<dbReference type="GO" id="GO:0044027">
    <property type="term" value="P:negative regulation of gene expression via chromosomal CpG island methylation"/>
    <property type="evidence" value="ECO:0007669"/>
    <property type="project" value="TreeGrafter"/>
</dbReference>
<dbReference type="GO" id="GO:0032259">
    <property type="term" value="P:methylation"/>
    <property type="evidence" value="ECO:0007669"/>
    <property type="project" value="UniProtKB-KW"/>
</dbReference>
<sequence>MSIKLEVKGRAKYKPAPDFSLEDVQNVLMEKIAEENSLIFENEDDLDVIEKTNYKTDKINVLSLFSGCGGLDLGFELAGLAEVIGEEQAMSAFKDKDSFDQVRERSLFHTIYSNDLFKEANESYKENFPSHVIQREKDIRKVKYFPKCNLILGGFPCPGFSEAGPRLIDDERNFLYIHFIRSLIQAQPEVFVAENVKGLMTLGKGEVLKQIIEDFSSAGYNVQFKLLNARDYGVPQIRERVIIVGVRKDLDFNYKYPAPTHGEQAHLKPYVTLREAIGDLENDPGPYYKGSYSTIFMSRNRKKDWNEQSFTIQASGRQAPIHPGGMPMEKIGPDEWIFSDGEENNRRLSVKEVARIQTFPDWFVFSDGGNNLASLNSRIDKQYKQIGNAVPVLLAKAIAEPIAKWAKQYIDNNQVPEPSKDIQLDLF</sequence>
<keyword evidence="2 5" id="KW-0808">Transferase</keyword>
<dbReference type="EMBL" id="FNAR01000001">
    <property type="protein sequence ID" value="SDD78731.1"/>
    <property type="molecule type" value="Genomic_DNA"/>
</dbReference>
<evidence type="ECO:0000256" key="5">
    <source>
        <dbReference type="PROSITE-ProRule" id="PRU01016"/>
    </source>
</evidence>
<dbReference type="PROSITE" id="PS00095">
    <property type="entry name" value="C5_MTASE_2"/>
    <property type="match status" value="1"/>
</dbReference>
<dbReference type="PANTHER" id="PTHR10629">
    <property type="entry name" value="CYTOSINE-SPECIFIC METHYLTRANSFERASE"/>
    <property type="match status" value="1"/>
</dbReference>
<evidence type="ECO:0000313" key="8">
    <source>
        <dbReference type="EMBL" id="SDD78731.1"/>
    </source>
</evidence>
<dbReference type="GO" id="GO:0009307">
    <property type="term" value="P:DNA restriction-modification system"/>
    <property type="evidence" value="ECO:0007669"/>
    <property type="project" value="UniProtKB-KW"/>
</dbReference>
<dbReference type="PRINTS" id="PR00105">
    <property type="entry name" value="C5METTRFRASE"/>
</dbReference>
<evidence type="ECO:0000256" key="2">
    <source>
        <dbReference type="ARBA" id="ARBA00022679"/>
    </source>
</evidence>
<keyword evidence="3 5" id="KW-0949">S-adenosyl-L-methionine</keyword>
<accession>A0A1G6XL33</accession>
<dbReference type="AlphaFoldDB" id="A0A1G6XL33"/>
<dbReference type="RefSeq" id="WP_092092935.1">
    <property type="nucleotide sequence ID" value="NZ_FNAR01000001.1"/>
</dbReference>
<dbReference type="InterPro" id="IPR031303">
    <property type="entry name" value="C5_meth_CS"/>
</dbReference>
<dbReference type="PROSITE" id="PS00094">
    <property type="entry name" value="C5_MTASE_1"/>
    <property type="match status" value="1"/>
</dbReference>
<dbReference type="NCBIfam" id="TIGR00675">
    <property type="entry name" value="dcm"/>
    <property type="match status" value="1"/>
</dbReference>
<dbReference type="OrthoDB" id="9813719at2"/>
<comment type="similarity">
    <text evidence="5 6">Belongs to the class I-like SAM-binding methyltransferase superfamily. C5-methyltransferase family.</text>
</comment>
<dbReference type="Gene3D" id="3.90.120.10">
    <property type="entry name" value="DNA Methylase, subunit A, domain 2"/>
    <property type="match status" value="1"/>
</dbReference>
<dbReference type="GO" id="GO:0003886">
    <property type="term" value="F:DNA (cytosine-5-)-methyltransferase activity"/>
    <property type="evidence" value="ECO:0007669"/>
    <property type="project" value="UniProtKB-EC"/>
</dbReference>
<protein>
    <recommendedName>
        <fullName evidence="7">Cytosine-specific methyltransferase</fullName>
        <ecNumber evidence="7">2.1.1.37</ecNumber>
    </recommendedName>
</protein>
<dbReference type="InterPro" id="IPR001525">
    <property type="entry name" value="C5_MeTfrase"/>
</dbReference>
<dbReference type="InterPro" id="IPR018117">
    <property type="entry name" value="C5_DNA_meth_AS"/>
</dbReference>
<gene>
    <name evidence="8" type="ORF">SAMN04488126_10192</name>
</gene>
<evidence type="ECO:0000256" key="3">
    <source>
        <dbReference type="ARBA" id="ARBA00022691"/>
    </source>
</evidence>
<keyword evidence="4" id="KW-0680">Restriction system</keyword>
<reference evidence="8 9" key="1">
    <citation type="submission" date="2016-10" db="EMBL/GenBank/DDBJ databases">
        <authorList>
            <person name="de Groot N.N."/>
        </authorList>
    </citation>
    <scope>NUCLEOTIDE SEQUENCE [LARGE SCALE GENOMIC DNA]</scope>
    <source>
        <strain evidence="8 9">CGMCC 1.6762</strain>
    </source>
</reference>
<evidence type="ECO:0000256" key="7">
    <source>
        <dbReference type="RuleBase" id="RU000417"/>
    </source>
</evidence>
<dbReference type="PROSITE" id="PS51679">
    <property type="entry name" value="SAM_MT_C5"/>
    <property type="match status" value="1"/>
</dbReference>
<comment type="catalytic activity">
    <reaction evidence="7">
        <text>a 2'-deoxycytidine in DNA + S-adenosyl-L-methionine = a 5-methyl-2'-deoxycytidine in DNA + S-adenosyl-L-homocysteine + H(+)</text>
        <dbReference type="Rhea" id="RHEA:13681"/>
        <dbReference type="Rhea" id="RHEA-COMP:11369"/>
        <dbReference type="Rhea" id="RHEA-COMP:11370"/>
        <dbReference type="ChEBI" id="CHEBI:15378"/>
        <dbReference type="ChEBI" id="CHEBI:57856"/>
        <dbReference type="ChEBI" id="CHEBI:59789"/>
        <dbReference type="ChEBI" id="CHEBI:85452"/>
        <dbReference type="ChEBI" id="CHEBI:85454"/>
        <dbReference type="EC" id="2.1.1.37"/>
    </reaction>
</comment>
<feature type="active site" evidence="5">
    <location>
        <position position="157"/>
    </location>
</feature>
<proteinExistence type="inferred from homology"/>
<name>A0A1G6XL33_9BACL</name>
<dbReference type="STRING" id="426756.SAMN04488126_10192"/>
<dbReference type="InterPro" id="IPR029063">
    <property type="entry name" value="SAM-dependent_MTases_sf"/>
</dbReference>
<evidence type="ECO:0000313" key="9">
    <source>
        <dbReference type="Proteomes" id="UP000198823"/>
    </source>
</evidence>
<dbReference type="CDD" id="cd00315">
    <property type="entry name" value="Cyt_C5_DNA_methylase"/>
    <property type="match status" value="1"/>
</dbReference>
<dbReference type="GO" id="GO:0003677">
    <property type="term" value="F:DNA binding"/>
    <property type="evidence" value="ECO:0007669"/>
    <property type="project" value="TreeGrafter"/>
</dbReference>